<keyword evidence="1 4" id="KW-0378">Hydrolase</keyword>
<dbReference type="Gene3D" id="2.40.260.10">
    <property type="entry name" value="Sortase"/>
    <property type="match status" value="1"/>
</dbReference>
<dbReference type="Proteomes" id="UP000712157">
    <property type="component" value="Unassembled WGS sequence"/>
</dbReference>
<proteinExistence type="predicted"/>
<dbReference type="GO" id="GO:0016787">
    <property type="term" value="F:hydrolase activity"/>
    <property type="evidence" value="ECO:0007669"/>
    <property type="project" value="UniProtKB-KW"/>
</dbReference>
<protein>
    <submittedName>
        <fullName evidence="4">Class B sortase</fullName>
        <ecNumber evidence="4">3.4.22.71</ecNumber>
    </submittedName>
</protein>
<dbReference type="Pfam" id="PF04203">
    <property type="entry name" value="Sortase"/>
    <property type="match status" value="1"/>
</dbReference>
<keyword evidence="3" id="KW-0812">Transmembrane</keyword>
<dbReference type="InterPro" id="IPR009835">
    <property type="entry name" value="SrtB"/>
</dbReference>
<dbReference type="AlphaFoldDB" id="A0A949K6L7"/>
<evidence type="ECO:0000313" key="5">
    <source>
        <dbReference type="Proteomes" id="UP000712157"/>
    </source>
</evidence>
<feature type="active site" description="Proton donor/acceptor" evidence="2">
    <location>
        <position position="137"/>
    </location>
</feature>
<evidence type="ECO:0000256" key="2">
    <source>
        <dbReference type="PIRSR" id="PIRSR605754-1"/>
    </source>
</evidence>
<gene>
    <name evidence="4" type="primary">srtB</name>
    <name evidence="4" type="ORF">KTH89_11370</name>
</gene>
<dbReference type="RefSeq" id="WP_238721789.1">
    <property type="nucleotide sequence ID" value="NZ_JAHQCW010000017.1"/>
</dbReference>
<sequence>MKKNIYVSIICFLLLVMIFSGVMIYSHFKEAHTQEEIYDSLAEFVEENETSEAVNTTEGEVVMLPEYTKLFEQNSDIVGWIRIDDTQINYPVMQSPQESNFYLKHGFDKEYTDYGCPYMSESCDVNKPSDNLIVYGHHMKNGTMFSDLERFKKKEFWEEHKTFRFDTLYVKQTYEVIAVFKTAVYTGSENEFKYYQFVDAAVQEQFDGYIQRAKEKAFYDTGVSAEYGDKLITLSTCEYSGQNSRLVVVAKKVTESGGSNAPSNDGATEIQS</sequence>
<dbReference type="InterPro" id="IPR023365">
    <property type="entry name" value="Sortase_dom-sf"/>
</dbReference>
<evidence type="ECO:0000313" key="4">
    <source>
        <dbReference type="EMBL" id="MBU9737143.1"/>
    </source>
</evidence>
<dbReference type="InterPro" id="IPR005754">
    <property type="entry name" value="Sortase"/>
</dbReference>
<dbReference type="CDD" id="cd05826">
    <property type="entry name" value="Sortase_B"/>
    <property type="match status" value="1"/>
</dbReference>
<name>A0A949K6L7_9FIRM</name>
<dbReference type="EC" id="3.4.22.71" evidence="4"/>
<dbReference type="SUPFAM" id="SSF63817">
    <property type="entry name" value="Sortase"/>
    <property type="match status" value="1"/>
</dbReference>
<keyword evidence="3" id="KW-0472">Membrane</keyword>
<feature type="transmembrane region" description="Helical" evidence="3">
    <location>
        <begin position="6"/>
        <end position="25"/>
    </location>
</feature>
<dbReference type="NCBIfam" id="TIGR03064">
    <property type="entry name" value="sortase_srtB"/>
    <property type="match status" value="1"/>
</dbReference>
<feature type="active site" description="Acyl-thioester intermediate" evidence="2">
    <location>
        <position position="237"/>
    </location>
</feature>
<keyword evidence="3" id="KW-1133">Transmembrane helix</keyword>
<keyword evidence="5" id="KW-1185">Reference proteome</keyword>
<comment type="caution">
    <text evidence="4">The sequence shown here is derived from an EMBL/GenBank/DDBJ whole genome shotgun (WGS) entry which is preliminary data.</text>
</comment>
<accession>A0A949K6L7</accession>
<organism evidence="4 5">
    <name type="scientific">Diplocloster agilis</name>
    <dbReference type="NCBI Taxonomy" id="2850323"/>
    <lineage>
        <taxon>Bacteria</taxon>
        <taxon>Bacillati</taxon>
        <taxon>Bacillota</taxon>
        <taxon>Clostridia</taxon>
        <taxon>Lachnospirales</taxon>
        <taxon>Lachnospiraceae</taxon>
        <taxon>Diplocloster</taxon>
    </lineage>
</organism>
<dbReference type="EMBL" id="JAHQCW010000017">
    <property type="protein sequence ID" value="MBU9737143.1"/>
    <property type="molecule type" value="Genomic_DNA"/>
</dbReference>
<evidence type="ECO:0000256" key="3">
    <source>
        <dbReference type="SAM" id="Phobius"/>
    </source>
</evidence>
<reference evidence="4" key="1">
    <citation type="submission" date="2021-06" db="EMBL/GenBank/DDBJ databases">
        <title>Description of novel taxa of the family Lachnospiraceae.</title>
        <authorList>
            <person name="Chaplin A.V."/>
            <person name="Sokolova S.R."/>
            <person name="Pikina A.P."/>
            <person name="Korzhanova M."/>
            <person name="Belova V."/>
            <person name="Korostin D."/>
            <person name="Efimov B.A."/>
        </authorList>
    </citation>
    <scope>NUCLEOTIDE SEQUENCE</scope>
    <source>
        <strain evidence="4">ASD5720</strain>
    </source>
</reference>
<evidence type="ECO:0000256" key="1">
    <source>
        <dbReference type="ARBA" id="ARBA00022801"/>
    </source>
</evidence>